<dbReference type="OMA" id="ENCDRSK"/>
<organism evidence="8">
    <name type="scientific">Manihot esculenta</name>
    <name type="common">Cassava</name>
    <name type="synonym">Jatropha manihot</name>
    <dbReference type="NCBI Taxonomy" id="3983"/>
    <lineage>
        <taxon>Eukaryota</taxon>
        <taxon>Viridiplantae</taxon>
        <taxon>Streptophyta</taxon>
        <taxon>Embryophyta</taxon>
        <taxon>Tracheophyta</taxon>
        <taxon>Spermatophyta</taxon>
        <taxon>Magnoliopsida</taxon>
        <taxon>eudicotyledons</taxon>
        <taxon>Gunneridae</taxon>
        <taxon>Pentapetalae</taxon>
        <taxon>rosids</taxon>
        <taxon>fabids</taxon>
        <taxon>Malpighiales</taxon>
        <taxon>Euphorbiaceae</taxon>
        <taxon>Crotonoideae</taxon>
        <taxon>Manihoteae</taxon>
        <taxon>Manihot</taxon>
    </lineage>
</organism>
<dbReference type="AlphaFoldDB" id="A0A2C9VPT7"/>
<evidence type="ECO:0000313" key="8">
    <source>
        <dbReference type="EMBL" id="OAY46925.1"/>
    </source>
</evidence>
<evidence type="ECO:0000256" key="1">
    <source>
        <dbReference type="ARBA" id="ARBA00004162"/>
    </source>
</evidence>
<sequence length="228" mass="25659">MAHLNHVYEDFEPTTEWAKDAAFDTLLVYLPGFKKEQLRVQVTSGRNLRIFGERPLVENKWSRFRKELLTPSNYYTNKITAKFEGGILKVKHPKIIQQAHENASSAETSDLQKSERDEAAHQVPPKTKIDQETIRNNISENGASQKIPDEEKELKDSSGMNCSPENDVNNFPGKTLDNKKNETGKMPSTSCLETELKKPNKLAKLVVAGGFLVLAIGLYVKNVVTSEE</sequence>
<keyword evidence="3" id="KW-0611">Plant defense</keyword>
<feature type="compositionally biased region" description="Basic and acidic residues" evidence="6">
    <location>
        <begin position="110"/>
        <end position="120"/>
    </location>
</feature>
<comment type="similarity">
    <text evidence="4 5">Belongs to the small heat shock protein (HSP20) family.</text>
</comment>
<evidence type="ECO:0000256" key="2">
    <source>
        <dbReference type="ARBA" id="ARBA00022475"/>
    </source>
</evidence>
<gene>
    <name evidence="8" type="ORF">MANES_06G038800</name>
</gene>
<evidence type="ECO:0000259" key="7">
    <source>
        <dbReference type="PROSITE" id="PS01031"/>
    </source>
</evidence>
<feature type="compositionally biased region" description="Polar residues" evidence="6">
    <location>
        <begin position="134"/>
        <end position="144"/>
    </location>
</feature>
<keyword evidence="2" id="KW-0472">Membrane</keyword>
<feature type="region of interest" description="Disordered" evidence="6">
    <location>
        <begin position="99"/>
        <end position="190"/>
    </location>
</feature>
<protein>
    <recommendedName>
        <fullName evidence="7">SHSP domain-containing protein</fullName>
    </recommendedName>
</protein>
<dbReference type="PROSITE" id="PS01031">
    <property type="entry name" value="SHSP"/>
    <property type="match status" value="1"/>
</dbReference>
<dbReference type="STRING" id="3983.A0A2C9VPT7"/>
<evidence type="ECO:0000256" key="5">
    <source>
        <dbReference type="RuleBase" id="RU003616"/>
    </source>
</evidence>
<dbReference type="EMBL" id="CM004392">
    <property type="protein sequence ID" value="OAY46925.1"/>
    <property type="molecule type" value="Genomic_DNA"/>
</dbReference>
<dbReference type="Pfam" id="PF00011">
    <property type="entry name" value="HSP20"/>
    <property type="match status" value="1"/>
</dbReference>
<evidence type="ECO:0000256" key="6">
    <source>
        <dbReference type="SAM" id="MobiDB-lite"/>
    </source>
</evidence>
<name>A0A2C9VPT7_MANES</name>
<accession>A0A2C9VPT7</accession>
<dbReference type="PANTHER" id="PTHR43670:SF124">
    <property type="entry name" value="SHSP DOMAIN-CONTAINING PROTEIN"/>
    <property type="match status" value="1"/>
</dbReference>
<dbReference type="CDD" id="cd06464">
    <property type="entry name" value="ACD_sHsps-like"/>
    <property type="match status" value="1"/>
</dbReference>
<dbReference type="GO" id="GO:0006952">
    <property type="term" value="P:defense response"/>
    <property type="evidence" value="ECO:0007669"/>
    <property type="project" value="UniProtKB-KW"/>
</dbReference>
<dbReference type="InterPro" id="IPR002068">
    <property type="entry name" value="A-crystallin/Hsp20_dom"/>
</dbReference>
<evidence type="ECO:0000256" key="3">
    <source>
        <dbReference type="ARBA" id="ARBA00022821"/>
    </source>
</evidence>
<keyword evidence="2" id="KW-1003">Cell membrane</keyword>
<dbReference type="InterPro" id="IPR008978">
    <property type="entry name" value="HSP20-like_chaperone"/>
</dbReference>
<dbReference type="GO" id="GO:0005886">
    <property type="term" value="C:plasma membrane"/>
    <property type="evidence" value="ECO:0007669"/>
    <property type="project" value="UniProtKB-SubCell"/>
</dbReference>
<dbReference type="PANTHER" id="PTHR43670">
    <property type="entry name" value="HEAT SHOCK PROTEIN 26"/>
    <property type="match status" value="1"/>
</dbReference>
<reference evidence="8" key="1">
    <citation type="submission" date="2016-02" db="EMBL/GenBank/DDBJ databases">
        <title>WGS assembly of Manihot esculenta.</title>
        <authorList>
            <person name="Bredeson J.V."/>
            <person name="Prochnik S.E."/>
            <person name="Lyons J.B."/>
            <person name="Schmutz J."/>
            <person name="Grimwood J."/>
            <person name="Vrebalov J."/>
            <person name="Bart R.S."/>
            <person name="Amuge T."/>
            <person name="Ferguson M.E."/>
            <person name="Green R."/>
            <person name="Putnam N."/>
            <person name="Stites J."/>
            <person name="Rounsley S."/>
            <person name="Rokhsar D.S."/>
        </authorList>
    </citation>
    <scope>NUCLEOTIDE SEQUENCE [LARGE SCALE GENOMIC DNA]</scope>
    <source>
        <tissue evidence="8">Leaf</tissue>
    </source>
</reference>
<dbReference type="Gene3D" id="2.60.40.790">
    <property type="match status" value="1"/>
</dbReference>
<feature type="compositionally biased region" description="Polar residues" evidence="6">
    <location>
        <begin position="158"/>
        <end position="169"/>
    </location>
</feature>
<feature type="domain" description="SHSP" evidence="7">
    <location>
        <begin position="6"/>
        <end position="109"/>
    </location>
</feature>
<dbReference type="GO" id="GO:0034605">
    <property type="term" value="P:cellular response to heat"/>
    <property type="evidence" value="ECO:0000318"/>
    <property type="project" value="GO_Central"/>
</dbReference>
<dbReference type="SUPFAM" id="SSF49764">
    <property type="entry name" value="HSP20-like chaperones"/>
    <property type="match status" value="1"/>
</dbReference>
<dbReference type="OrthoDB" id="1431247at2759"/>
<proteinExistence type="inferred from homology"/>
<evidence type="ECO:0000256" key="4">
    <source>
        <dbReference type="PROSITE-ProRule" id="PRU00285"/>
    </source>
</evidence>
<dbReference type="Gramene" id="Manes.04G059912.1.v8.1">
    <property type="protein sequence ID" value="Manes.04G059912.1.v8.1.CDS"/>
    <property type="gene ID" value="Manes.04G059912.v8.1"/>
</dbReference>
<feature type="compositionally biased region" description="Polar residues" evidence="6">
    <location>
        <begin position="99"/>
        <end position="109"/>
    </location>
</feature>
<comment type="subcellular location">
    <subcellularLocation>
        <location evidence="1">Cell membrane</location>
        <topology evidence="1">Single-pass membrane protein</topology>
    </subcellularLocation>
</comment>
<feature type="compositionally biased region" description="Basic and acidic residues" evidence="6">
    <location>
        <begin position="147"/>
        <end position="156"/>
    </location>
</feature>